<dbReference type="SUPFAM" id="SSF48452">
    <property type="entry name" value="TPR-like"/>
    <property type="match status" value="2"/>
</dbReference>
<dbReference type="Gene3D" id="1.25.40.10">
    <property type="entry name" value="Tetratricopeptide repeat domain"/>
    <property type="match status" value="1"/>
</dbReference>
<dbReference type="PANTHER" id="PTHR48182">
    <property type="entry name" value="PROTEIN SERAC1"/>
    <property type="match status" value="1"/>
</dbReference>
<dbReference type="Pfam" id="PF00931">
    <property type="entry name" value="NB-ARC"/>
    <property type="match status" value="1"/>
</dbReference>
<dbReference type="AlphaFoldDB" id="A0A0A1SSS2"/>
<reference evidence="4 5" key="1">
    <citation type="journal article" date="2015" name="Genome Announc.">
        <title>Draft Genome Sequence and Gene Annotation of the Entomopathogenic Fungus Verticillium hemipterigenum.</title>
        <authorList>
            <person name="Horn F."/>
            <person name="Habel A."/>
            <person name="Scharf D.H."/>
            <person name="Dworschak J."/>
            <person name="Brakhage A.A."/>
            <person name="Guthke R."/>
            <person name="Hertweck C."/>
            <person name="Linde J."/>
        </authorList>
    </citation>
    <scope>NUCLEOTIDE SEQUENCE [LARGE SCALE GENOMIC DNA]</scope>
</reference>
<dbReference type="STRING" id="1531966.A0A0A1SSS2"/>
<dbReference type="InterPro" id="IPR052374">
    <property type="entry name" value="SERAC1"/>
</dbReference>
<dbReference type="PROSITE" id="PS50005">
    <property type="entry name" value="TPR"/>
    <property type="match status" value="1"/>
</dbReference>
<evidence type="ECO:0000256" key="1">
    <source>
        <dbReference type="PROSITE-ProRule" id="PRU00339"/>
    </source>
</evidence>
<dbReference type="Pfam" id="PF13424">
    <property type="entry name" value="TPR_12"/>
    <property type="match status" value="1"/>
</dbReference>
<keyword evidence="5" id="KW-1185">Reference proteome</keyword>
<dbReference type="HOGENOM" id="CLU_000288_125_13_1"/>
<dbReference type="InterPro" id="IPR011990">
    <property type="entry name" value="TPR-like_helical_dom_sf"/>
</dbReference>
<dbReference type="SMART" id="SM00028">
    <property type="entry name" value="TPR"/>
    <property type="match status" value="2"/>
</dbReference>
<evidence type="ECO:0000313" key="5">
    <source>
        <dbReference type="Proteomes" id="UP000039046"/>
    </source>
</evidence>
<gene>
    <name evidence="4" type="ORF">VHEMI01291</name>
</gene>
<keyword evidence="1" id="KW-0802">TPR repeat</keyword>
<dbReference type="GO" id="GO:0043531">
    <property type="term" value="F:ADP binding"/>
    <property type="evidence" value="ECO:0007669"/>
    <property type="project" value="InterPro"/>
</dbReference>
<organism evidence="4 5">
    <name type="scientific">[Torrubiella] hemipterigena</name>
    <dbReference type="NCBI Taxonomy" id="1531966"/>
    <lineage>
        <taxon>Eukaryota</taxon>
        <taxon>Fungi</taxon>
        <taxon>Dikarya</taxon>
        <taxon>Ascomycota</taxon>
        <taxon>Pezizomycotina</taxon>
        <taxon>Sordariomycetes</taxon>
        <taxon>Hypocreomycetidae</taxon>
        <taxon>Hypocreales</taxon>
        <taxon>Clavicipitaceae</taxon>
        <taxon>Clavicipitaceae incertae sedis</taxon>
        <taxon>'Torrubiella' clade</taxon>
    </lineage>
</organism>
<feature type="compositionally biased region" description="Pro residues" evidence="2">
    <location>
        <begin position="819"/>
        <end position="828"/>
    </location>
</feature>
<dbReference type="PANTHER" id="PTHR48182:SF3">
    <property type="entry name" value="DUF676 DOMAIN-CONTAINING PROTEIN"/>
    <property type="match status" value="1"/>
</dbReference>
<dbReference type="Proteomes" id="UP000039046">
    <property type="component" value="Unassembled WGS sequence"/>
</dbReference>
<dbReference type="Gene3D" id="3.40.50.1820">
    <property type="entry name" value="alpha/beta hydrolase"/>
    <property type="match status" value="1"/>
</dbReference>
<evidence type="ECO:0000313" key="4">
    <source>
        <dbReference type="EMBL" id="CEJ81146.1"/>
    </source>
</evidence>
<dbReference type="SUPFAM" id="SSF52540">
    <property type="entry name" value="P-loop containing nucleoside triphosphate hydrolases"/>
    <property type="match status" value="1"/>
</dbReference>
<evidence type="ECO:0000259" key="3">
    <source>
        <dbReference type="Pfam" id="PF00931"/>
    </source>
</evidence>
<name>A0A0A1SSS2_9HYPO</name>
<evidence type="ECO:0000256" key="2">
    <source>
        <dbReference type="SAM" id="MobiDB-lite"/>
    </source>
</evidence>
<dbReference type="EMBL" id="CDHN01000001">
    <property type="protein sequence ID" value="CEJ81146.1"/>
    <property type="molecule type" value="Genomic_DNA"/>
</dbReference>
<dbReference type="InterPro" id="IPR002182">
    <property type="entry name" value="NB-ARC"/>
</dbReference>
<protein>
    <recommendedName>
        <fullName evidence="3">NB-ARC domain-containing protein</fullName>
    </recommendedName>
</protein>
<dbReference type="InterPro" id="IPR027417">
    <property type="entry name" value="P-loop_NTPase"/>
</dbReference>
<accession>A0A0A1SSS2</accession>
<dbReference type="OrthoDB" id="5086500at2759"/>
<dbReference type="InterPro" id="IPR019734">
    <property type="entry name" value="TPR_rpt"/>
</dbReference>
<proteinExistence type="predicted"/>
<dbReference type="SUPFAM" id="SSF53474">
    <property type="entry name" value="alpha/beta-Hydrolases"/>
    <property type="match status" value="1"/>
</dbReference>
<feature type="region of interest" description="Disordered" evidence="2">
    <location>
        <begin position="808"/>
        <end position="841"/>
    </location>
</feature>
<feature type="domain" description="NB-ARC" evidence="3">
    <location>
        <begin position="362"/>
        <end position="532"/>
    </location>
</feature>
<dbReference type="Gene3D" id="3.40.50.300">
    <property type="entry name" value="P-loop containing nucleotide triphosphate hydrolases"/>
    <property type="match status" value="1"/>
</dbReference>
<feature type="repeat" description="TPR" evidence="1">
    <location>
        <begin position="963"/>
        <end position="996"/>
    </location>
</feature>
<dbReference type="InterPro" id="IPR029058">
    <property type="entry name" value="AB_hydrolase_fold"/>
</dbReference>
<sequence>MADKKEAVPSNAEPEPVRAALKRFNEPMARDVVGLIVTAQPPKEVKVEVDIVCVHGLGAHPHWSWIGKNQKTKEEVNWIKDANMLPAAIPKARILRYGYDSQWVGEGTASKNSVEARAHDLLLKLGSDADRKINPKRPLIFICHCYGGLVVEQAICLAKETEGQYPNIFNACYGLILLGTPHHGTGDFLVEELVLRLVNAAKHMESDTIQILKPNDGVRKQLCERFLRIAKDTEAVRRRLKVHCFFETVRTRTSDVIKGMDSTNMNKDEVWEFVVSEESASLPDYTNQCMDVNHFQLNKFTGPDDGYYKSVKDALIPMVDNARLLMAEATITPIEPTRTLQGASTTAPPPFPCDKHFQGRKEILDQLGKKLKRHNQGRAFLVGESGTGKTHIAIQYAYMHHDLDTNNGFTRWIPAKTWIEFKRQYIETIEDSYSLPTDPNASEEQLLMAAKIYLENEESDKSWLLILDGIDHWEDEDLKSLKEYLPTKDCVDILVTTSNLALAKKLARESEDLILGVNKFTKEESLSLFRAISKNYRISDNDVSKLCEAVDFLPQAVAQAGAYFKDGLPDALSLPDYMKRLSELSILNSSKNLATAQIALQHIRKFNITILETARMASMYDNHTMLMTVFKEYEKNDIVRGEFFQVMKYFGLLQKCRASLSFNWTRRTLDAIQLFINPTEQQPATEIMLKAIPFLTEEERHSLTYITRCRRWLPYTLDVLDTEGRLLQPEARYAKTHAKLYAKIARYHLFLRNFDKTEYYLNRSRVLTKQHEIPELLEELDGLAEMIKNARCSPSGISAAASAAPAAQSAPVEAKPTNFTPPPIPPIPETTQPVPSDVPGQDKPLDGYIQRSRSIFHKRDVDDVTNKLKTLVGNENDKIRAQDALALIYAGTQRHKLAAAHYQQTYTWCVQTHGEGSFHTHRQVFKMAQNDELQGKLAQAELKYHDAHRGIQKSLGSFHPEASRILSALAALYAKQGKRHEAAEAFQQAMRLQHQDPGPDHPDSLLTAHNYAVFLQGESPEAAGMLLEKVLREQSVSPVLGSDHPDTLKTASSLLRNYEVRGRLTDALALYSLLAPKQRQVFGDNHAETMAIGRLMDNRVL</sequence>